<evidence type="ECO:0000259" key="6">
    <source>
        <dbReference type="Pfam" id="PF02884"/>
    </source>
</evidence>
<organism evidence="8 9">
    <name type="scientific">Collybia nuda</name>
    <dbReference type="NCBI Taxonomy" id="64659"/>
    <lineage>
        <taxon>Eukaryota</taxon>
        <taxon>Fungi</taxon>
        <taxon>Dikarya</taxon>
        <taxon>Basidiomycota</taxon>
        <taxon>Agaricomycotina</taxon>
        <taxon>Agaricomycetes</taxon>
        <taxon>Agaricomycetidae</taxon>
        <taxon>Agaricales</taxon>
        <taxon>Tricholomatineae</taxon>
        <taxon>Clitocybaceae</taxon>
        <taxon>Collybia</taxon>
    </lineage>
</organism>
<comment type="similarity">
    <text evidence="1">Belongs to the polysaccharide lyase 8 family.</text>
</comment>
<dbReference type="OrthoDB" id="5980780at2759"/>
<dbReference type="GO" id="GO:0005576">
    <property type="term" value="C:extracellular region"/>
    <property type="evidence" value="ECO:0007669"/>
    <property type="project" value="InterPro"/>
</dbReference>
<feature type="domain" description="Polysaccharide lyase 8 N-terminal alpha-helical" evidence="7">
    <location>
        <begin position="88"/>
        <end position="346"/>
    </location>
</feature>
<keyword evidence="9" id="KW-1185">Reference proteome</keyword>
<dbReference type="SUPFAM" id="SSF48230">
    <property type="entry name" value="Chondroitin AC/alginate lyase"/>
    <property type="match status" value="1"/>
</dbReference>
<dbReference type="Gene3D" id="2.60.220.10">
    <property type="entry name" value="Polysaccharide lyase family 8-like, C-terminal"/>
    <property type="match status" value="1"/>
</dbReference>
<evidence type="ECO:0000256" key="4">
    <source>
        <dbReference type="SAM" id="SignalP"/>
    </source>
</evidence>
<dbReference type="GO" id="GO:0016837">
    <property type="term" value="F:carbon-oxygen lyase activity, acting on polysaccharides"/>
    <property type="evidence" value="ECO:0007669"/>
    <property type="project" value="UniProtKB-ARBA"/>
</dbReference>
<dbReference type="Gene3D" id="1.50.10.100">
    <property type="entry name" value="Chondroitin AC/alginate lyase"/>
    <property type="match status" value="1"/>
</dbReference>
<feature type="chain" id="PRO_5040213181" evidence="4">
    <location>
        <begin position="23"/>
        <end position="787"/>
    </location>
</feature>
<dbReference type="InterPro" id="IPR012970">
    <property type="entry name" value="Lyase_8_alpha_N"/>
</dbReference>
<dbReference type="InterPro" id="IPR003159">
    <property type="entry name" value="Lyase_8_central_dom"/>
</dbReference>
<dbReference type="EMBL" id="MU150253">
    <property type="protein sequence ID" value="KAF9464591.1"/>
    <property type="molecule type" value="Genomic_DNA"/>
</dbReference>
<dbReference type="InterPro" id="IPR008929">
    <property type="entry name" value="Chondroitin_lyas"/>
</dbReference>
<dbReference type="Pfam" id="PF08124">
    <property type="entry name" value="Lyase_8_N"/>
    <property type="match status" value="1"/>
</dbReference>
<evidence type="ECO:0000256" key="2">
    <source>
        <dbReference type="ARBA" id="ARBA00022729"/>
    </source>
</evidence>
<feature type="signal peptide" evidence="4">
    <location>
        <begin position="1"/>
        <end position="22"/>
    </location>
</feature>
<proteinExistence type="inferred from homology"/>
<dbReference type="SUPFAM" id="SSF74650">
    <property type="entry name" value="Galactose mutarotase-like"/>
    <property type="match status" value="1"/>
</dbReference>
<evidence type="ECO:0000313" key="9">
    <source>
        <dbReference type="Proteomes" id="UP000807353"/>
    </source>
</evidence>
<keyword evidence="3 8" id="KW-0456">Lyase</keyword>
<dbReference type="InterPro" id="IPR004103">
    <property type="entry name" value="Lyase_8_C"/>
</dbReference>
<dbReference type="PANTHER" id="PTHR38481:SF1">
    <property type="entry name" value="HYALURONATE LYASE"/>
    <property type="match status" value="1"/>
</dbReference>
<dbReference type="AlphaFoldDB" id="A0A9P5YA15"/>
<sequence>MKCSLFTLFLSAHILFLQSTCSIIGRPHGHRHALNHPRSLTSVPRTVNPTPIAMNATTRMDKRQHPSSSLDIIRDRRVNSIVGSLRSTKKDIPAWLSTLQQNGKWPDSEVDYATGCAARRANWPAQEHWIRLVIMAAAWRGGLMGAEEYAGDERLRAAISSAIDYWFSRDFTNLACLDSGGKPACSCDNHENWLWNTNWYSNVILIPGLVGRTCLLLRDTLSSSQLRICTRMTIRSYEYNVDGLTGANTLDVCRIGIDQALLTSDEALLADAYRRLYRELRIMNDVRADGIRADGAFGQHDGILYNGNYGKDFVNAMLGFGLESAETEFAANMDARIAFATLIDGDRWMIFRNSLTGVLHWDFSVLGRFISFPVADFQATGSIKISLGDVGQLGQEWQSHPLVDFEHSLSIPTEHANAGNLLGNRMFYTNDYMVHRGPNYVTTVKMWSSRTKHTECTNSQNPFGFHLADGVLYTYVQGNEYEDISASWDWNLIPGTTTDYGNTPLTCANTKRFGIESFVGGASTGQIGIAAMQYTNPSTRALRWRKAWFFLDDDVQHIMISSLSSTSSAPVYSVLDQRRLNGPVYIDGVEHSGAQNAAAQTLWHGGVGYMFSGTRLSVQVGRNVGDWSTIGTSTQPPTTVDLFSAWLSHDTEALSQPISYTVFPGTSPESFATKGRHLRLRTVQNDAHISAIFDEVNETFMAVFWDFEGGSVIFPDGMSMPVTISASAHAAVIYRMRSGDVTVSDPSQGLSSVKIAVVSQQSTPRILSFVLPRGGLAGSSVTKNVWA</sequence>
<dbReference type="Proteomes" id="UP000807353">
    <property type="component" value="Unassembled WGS sequence"/>
</dbReference>
<reference evidence="8" key="1">
    <citation type="submission" date="2020-11" db="EMBL/GenBank/DDBJ databases">
        <authorList>
            <consortium name="DOE Joint Genome Institute"/>
            <person name="Ahrendt S."/>
            <person name="Riley R."/>
            <person name="Andreopoulos W."/>
            <person name="Labutti K."/>
            <person name="Pangilinan J."/>
            <person name="Ruiz-Duenas F.J."/>
            <person name="Barrasa J.M."/>
            <person name="Sanchez-Garcia M."/>
            <person name="Camarero S."/>
            <person name="Miyauchi S."/>
            <person name="Serrano A."/>
            <person name="Linde D."/>
            <person name="Babiker R."/>
            <person name="Drula E."/>
            <person name="Ayuso-Fernandez I."/>
            <person name="Pacheco R."/>
            <person name="Padilla G."/>
            <person name="Ferreira P."/>
            <person name="Barriuso J."/>
            <person name="Kellner H."/>
            <person name="Castanera R."/>
            <person name="Alfaro M."/>
            <person name="Ramirez L."/>
            <person name="Pisabarro A.G."/>
            <person name="Kuo A."/>
            <person name="Tritt A."/>
            <person name="Lipzen A."/>
            <person name="He G."/>
            <person name="Yan M."/>
            <person name="Ng V."/>
            <person name="Cullen D."/>
            <person name="Martin F."/>
            <person name="Rosso M.-N."/>
            <person name="Henrissat B."/>
            <person name="Hibbett D."/>
            <person name="Martinez A.T."/>
            <person name="Grigoriev I.V."/>
        </authorList>
    </citation>
    <scope>NUCLEOTIDE SEQUENCE</scope>
    <source>
        <strain evidence="8">CBS 247.69</strain>
    </source>
</reference>
<protein>
    <submittedName>
        <fullName evidence="8">Polysaccharide lyase family 8 protein</fullName>
    </submittedName>
</protein>
<feature type="domain" description="Polysaccharide lyase family 8 C-terminal" evidence="6">
    <location>
        <begin position="683"/>
        <end position="753"/>
    </location>
</feature>
<dbReference type="InterPro" id="IPR011071">
    <property type="entry name" value="Lyase_8-like_C"/>
</dbReference>
<dbReference type="Pfam" id="PF02884">
    <property type="entry name" value="Lyase_8_C"/>
    <property type="match status" value="1"/>
</dbReference>
<accession>A0A9P5YA15</accession>
<feature type="domain" description="Polysaccharide lyase family 8 central" evidence="5">
    <location>
        <begin position="424"/>
        <end position="667"/>
    </location>
</feature>
<dbReference type="PANTHER" id="PTHR38481">
    <property type="entry name" value="HYALURONATE LYASE"/>
    <property type="match status" value="1"/>
</dbReference>
<dbReference type="Pfam" id="PF02278">
    <property type="entry name" value="Lyase_8"/>
    <property type="match status" value="1"/>
</dbReference>
<evidence type="ECO:0000259" key="7">
    <source>
        <dbReference type="Pfam" id="PF08124"/>
    </source>
</evidence>
<evidence type="ECO:0000259" key="5">
    <source>
        <dbReference type="Pfam" id="PF02278"/>
    </source>
</evidence>
<keyword evidence="2 4" id="KW-0732">Signal</keyword>
<evidence type="ECO:0000256" key="3">
    <source>
        <dbReference type="ARBA" id="ARBA00023239"/>
    </source>
</evidence>
<evidence type="ECO:0000256" key="1">
    <source>
        <dbReference type="ARBA" id="ARBA00006699"/>
    </source>
</evidence>
<dbReference type="Gene3D" id="2.70.98.10">
    <property type="match status" value="1"/>
</dbReference>
<gene>
    <name evidence="8" type="ORF">BDZ94DRAFT_1256104</name>
</gene>
<dbReference type="InterPro" id="IPR038970">
    <property type="entry name" value="Lyase_8"/>
</dbReference>
<dbReference type="InterPro" id="IPR014718">
    <property type="entry name" value="GH-type_carb-bd"/>
</dbReference>
<dbReference type="InterPro" id="IPR011013">
    <property type="entry name" value="Gal_mutarotase_sf_dom"/>
</dbReference>
<dbReference type="GO" id="GO:0005975">
    <property type="term" value="P:carbohydrate metabolic process"/>
    <property type="evidence" value="ECO:0007669"/>
    <property type="project" value="InterPro"/>
</dbReference>
<dbReference type="GO" id="GO:0030246">
    <property type="term" value="F:carbohydrate binding"/>
    <property type="evidence" value="ECO:0007669"/>
    <property type="project" value="InterPro"/>
</dbReference>
<dbReference type="SUPFAM" id="SSF49863">
    <property type="entry name" value="Hyaluronate lyase-like, C-terminal domain"/>
    <property type="match status" value="1"/>
</dbReference>
<comment type="caution">
    <text evidence="8">The sequence shown here is derived from an EMBL/GenBank/DDBJ whole genome shotgun (WGS) entry which is preliminary data.</text>
</comment>
<evidence type="ECO:0000313" key="8">
    <source>
        <dbReference type="EMBL" id="KAF9464591.1"/>
    </source>
</evidence>
<name>A0A9P5YA15_9AGAR</name>